<dbReference type="AlphaFoldDB" id="A0A428P112"/>
<feature type="domain" description="BZIP" evidence="2">
    <location>
        <begin position="134"/>
        <end position="149"/>
    </location>
</feature>
<dbReference type="PANTHER" id="PTHR39607:SF2">
    <property type="entry name" value="BZIP DOMAIN-CONTAINING PROTEIN"/>
    <property type="match status" value="1"/>
</dbReference>
<feature type="compositionally biased region" description="Basic residues" evidence="1">
    <location>
        <begin position="64"/>
        <end position="73"/>
    </location>
</feature>
<dbReference type="CDD" id="cd14688">
    <property type="entry name" value="bZIP_YAP"/>
    <property type="match status" value="1"/>
</dbReference>
<feature type="compositionally biased region" description="Low complexity" evidence="1">
    <location>
        <begin position="25"/>
        <end position="36"/>
    </location>
</feature>
<dbReference type="Proteomes" id="UP000288168">
    <property type="component" value="Unassembled WGS sequence"/>
</dbReference>
<proteinExistence type="predicted"/>
<gene>
    <name evidence="3" type="ORF">CEP54_013717</name>
</gene>
<organism evidence="3 4">
    <name type="scientific">Fusarium duplospermum</name>
    <dbReference type="NCBI Taxonomy" id="1325734"/>
    <lineage>
        <taxon>Eukaryota</taxon>
        <taxon>Fungi</taxon>
        <taxon>Dikarya</taxon>
        <taxon>Ascomycota</taxon>
        <taxon>Pezizomycotina</taxon>
        <taxon>Sordariomycetes</taxon>
        <taxon>Hypocreomycetidae</taxon>
        <taxon>Hypocreales</taxon>
        <taxon>Nectriaceae</taxon>
        <taxon>Fusarium</taxon>
        <taxon>Fusarium solani species complex</taxon>
    </lineage>
</organism>
<comment type="caution">
    <text evidence="3">The sequence shown here is derived from an EMBL/GenBank/DDBJ whole genome shotgun (WGS) entry which is preliminary data.</text>
</comment>
<protein>
    <recommendedName>
        <fullName evidence="2">BZIP domain-containing protein</fullName>
    </recommendedName>
</protein>
<feature type="compositionally biased region" description="Low complexity" evidence="1">
    <location>
        <begin position="200"/>
        <end position="218"/>
    </location>
</feature>
<feature type="compositionally biased region" description="Polar residues" evidence="1">
    <location>
        <begin position="1"/>
        <end position="10"/>
    </location>
</feature>
<dbReference type="PROSITE" id="PS00036">
    <property type="entry name" value="BZIP_BASIC"/>
    <property type="match status" value="1"/>
</dbReference>
<name>A0A428P112_9HYPO</name>
<reference evidence="3 4" key="1">
    <citation type="submission" date="2017-06" db="EMBL/GenBank/DDBJ databases">
        <title>Comparative genomic analysis of Ambrosia Fusariam Clade fungi.</title>
        <authorList>
            <person name="Stajich J.E."/>
            <person name="Carrillo J."/>
            <person name="Kijimoto T."/>
            <person name="Eskalen A."/>
            <person name="O'Donnell K."/>
            <person name="Kasson M."/>
        </authorList>
    </citation>
    <scope>NUCLEOTIDE SEQUENCE [LARGE SCALE GENOMIC DNA]</scope>
    <source>
        <strain evidence="3 4">NRRL62584</strain>
    </source>
</reference>
<dbReference type="EMBL" id="NKCI01000232">
    <property type="protein sequence ID" value="RSL46711.1"/>
    <property type="molecule type" value="Genomic_DNA"/>
</dbReference>
<dbReference type="GO" id="GO:0003700">
    <property type="term" value="F:DNA-binding transcription factor activity"/>
    <property type="evidence" value="ECO:0007669"/>
    <property type="project" value="InterPro"/>
</dbReference>
<feature type="compositionally biased region" description="Low complexity" evidence="1">
    <location>
        <begin position="94"/>
        <end position="112"/>
    </location>
</feature>
<dbReference type="OrthoDB" id="5387389at2759"/>
<evidence type="ECO:0000313" key="3">
    <source>
        <dbReference type="EMBL" id="RSL46711.1"/>
    </source>
</evidence>
<sequence length="275" mass="30843">MSSPRYSASDLQPPEIRIQSASPEVPQAQQSQYLYQYEEELEASEEVSQPRRARSLPSETPREGHRRHRKKRSSNTAHLETPEVDPRNNKMAGSSKHSSSSSRKGSSSSSSSKKSKSSPKDDLDWTDVTDPEERRRIQNRIAQRKFREKARENKEKAERDSRNQEYAGNSYRIPNPSDFSTDPEPSGLPWGSVNIGHFVARGQEAASRRSSGRGTYSGDDGFATATYGASPSYGGAQWAQHTSYGGSSGGDEMYYDDSYLFWYLKHRGGSKWNVS</sequence>
<dbReference type="InterPro" id="IPR004827">
    <property type="entry name" value="bZIP"/>
</dbReference>
<dbReference type="PANTHER" id="PTHR39607">
    <property type="entry name" value="XANTHOCILLIN BIOSYNTHESIS CLUSTER TRANSCRIPTION FACTOR XANC-RELATED"/>
    <property type="match status" value="1"/>
</dbReference>
<accession>A0A428P112</accession>
<feature type="compositionally biased region" description="Basic and acidic residues" evidence="1">
    <location>
        <begin position="149"/>
        <end position="163"/>
    </location>
</feature>
<keyword evidence="4" id="KW-1185">Reference proteome</keyword>
<evidence type="ECO:0000256" key="1">
    <source>
        <dbReference type="SAM" id="MobiDB-lite"/>
    </source>
</evidence>
<feature type="region of interest" description="Disordered" evidence="1">
    <location>
        <begin position="1"/>
        <end position="224"/>
    </location>
</feature>
<evidence type="ECO:0000313" key="4">
    <source>
        <dbReference type="Proteomes" id="UP000288168"/>
    </source>
</evidence>
<evidence type="ECO:0000259" key="2">
    <source>
        <dbReference type="PROSITE" id="PS00036"/>
    </source>
</evidence>
<dbReference type="InterPro" id="IPR052635">
    <property type="entry name" value="Sec_Metab_Biosynth_Reg"/>
</dbReference>